<keyword evidence="1" id="KW-1133">Transmembrane helix</keyword>
<feature type="domain" description="Ig-like" evidence="3">
    <location>
        <begin position="1460"/>
        <end position="1583"/>
    </location>
</feature>
<comment type="caution">
    <text evidence="4">The sequence shown here is derived from an EMBL/GenBank/DDBJ whole genome shotgun (WGS) entry which is preliminary data.</text>
</comment>
<dbReference type="Gene3D" id="2.60.40.10">
    <property type="entry name" value="Immunoglobulins"/>
    <property type="match status" value="2"/>
</dbReference>
<feature type="domain" description="Ig-like" evidence="2">
    <location>
        <begin position="1353"/>
        <end position="1386"/>
    </location>
</feature>
<keyword evidence="5" id="KW-1185">Reference proteome</keyword>
<sequence>MKQMNLSNYFRWSVAIGILAIGLVLGVNVFTSQHLDISIRFQGEEWRTVDGYVSQESWYTTESELEFIINVESYIDTKNEITVDMDIEELFVLSFTFNEEPLSENEIIIEPLFKDDYFIGEYIIHLPKLETDGILNGELFIHEENQFEIPTTEEIVRFEVIKDTVQPEISFTGIENNTVIYELADDELTLMIDIEEVNFSEENTTVFVNEIQEEVVFESIAEAIHRTKLHFSEDGSYEIEVITEDPVGHIVTESFVFHINQQQVSIEQMHLDGDELSDQHYLSGETLTFEVHSGIAIEELEVKVLFNEEPYEPELEVKQMDEKSQEVIIDFNKTGHYQIDVEVTDRYSLRSTVHQVLDRVIDLEAPKLRISDQYSQELKSIYKEPISIEVEITDAYLENHSIVLMKGEKTITSTIVEDTATKRLEQFELEEDGVYELKVEAIDKANQQSSHEQTFVIDREGLHVEFVDDNGEALVSTYLEPITVSLDVFGLTLNHEKTVFKLERFDQDEALWDLVIDQTDFVEKEKGYHLEKSLSDGKYRMFFYAEDKLSRSHEESHEFMIDSKDPIIHVKKFITHPVQSEWINEVTLNNYVEFFVEDEFLEAADLAIRYSSSEDEVSEEIDVLTFGSFNDEGEFEFEENFVFHEGKYTFTINAIDQVGREAEEVIKELVVDDTAPVITIEGIEDGMYYQDSQQATVTVEEANYDEAEVTITLEGKDGLGNSIERDEPVHFKMDQSMVVKTVDFPTEGRYQLIIEAIDKAGNDSEQRMEIVIDQNAPLISVDGVSDNQHYNQDRPFELVVEDFFLDETTLTVLKDDQPYDIGVLTSNRPNNGLQEDRIAYDFTEEGDYEVFIEATDLAGYKTVKSLKFVIDKTAPVVTYSGIEPSNYYDKPQTLIIEVIEQYYKENNVQLNVKHNGEDITETLENYTLNDSEVATLTHLFEEDGYYEIALTAEDKAGNKISPISFFFEIDQTNPVIIINNLEDGKHYNSNRTMSLVMEDQHITSYDVKVEKDNKAYVLPELEVSHSNYQGSTAMLDYTFKEEGVYHIAIEVTDASGNKSERTKSFTIDKTPPVINSDPLIESYITYSDIVAATINQLIPIEVVERHIDRLAVTVRKETSGEVTTLSGDTVGQFVKDGNRYTYEFNQSIFQDDANYQVRVHVQDIVGHEVEKSVSFTVDNTKPVISHSRVPAYNNSDVIQEIEVKELNYNTNNVSIDVFRKNTNGSFVRYNHPSIREWKNNGKVSKLSLLFNEDGDYRVVTNATDRAGNTATERVSNFTVDYIAPVLSFSGFEDGSHYNSTRRVVVKQTDQNIDLNRTSLIIQRRLGPNGRFKALNFNEKFVRQGNDAILNKRFNTDLEGTFRLLFSATDRAGNQALPINQTFTIDKTPPVLTASGVEDGSYYSSPRRVTFGVDEVNFDTNHVGFHVTKNGSEYTATVEGDTNGSWRNRSRQSRLNYTFDTDGTYTIKMDAKDKANNQAIPVNKTFTIDQTAPSIAITGVEEDSYNNTNVNVNVTIEDVNFDKNTISVTKDGQPYNVGTFQVENRQYQNSIARLNYLFSEEGNYTITVQSIDLSGNRAEENISFVIDKTPPVITPKMDQQTVIEDGVYINKIFTPIFELDLPEDDTIDYVSLNGGPNIAGRIPAATSEGVYNYEVIASDRAGNTTTLNIGFTIDTTRPELTISGVVDGFFNNRISPIVTYDDIHLDEENSFVTLNNQPFTNGTTISEEGHYQLKAHIRDLANNVSERTIIFTVDKTAPRIQFVEAINDQYFNHALIPEFIIEDMTGYEIIELTLNGEPYNIGDEISEDGKYVLYFEAIDQAGNLKQLTIEFIIDTKPPHIIFDGIEDNQRFTESVNLSISLEDYQDMIKFVSVNGEDFVGEIMETEFGQEVMIEFTDISPYEVEVLAADMAGNETVQTLNFEITEKSIFVRVSENTPLLYSLMGGTVFLLVGGGYVFIKSRKKPVDAPREEE</sequence>
<dbReference type="Proteomes" id="UP001084197">
    <property type="component" value="Unassembled WGS sequence"/>
</dbReference>
<dbReference type="InterPro" id="IPR013783">
    <property type="entry name" value="Ig-like_fold"/>
</dbReference>
<organism evidence="4 5">
    <name type="scientific">Natronobacillus azotifigens</name>
    <dbReference type="NCBI Taxonomy" id="472978"/>
    <lineage>
        <taxon>Bacteria</taxon>
        <taxon>Bacillati</taxon>
        <taxon>Bacillota</taxon>
        <taxon>Bacilli</taxon>
        <taxon>Bacillales</taxon>
        <taxon>Bacillaceae</taxon>
        <taxon>Natronobacillus</taxon>
    </lineage>
</organism>
<feature type="transmembrane region" description="Helical" evidence="1">
    <location>
        <begin position="12"/>
        <end position="30"/>
    </location>
</feature>
<name>A0A9J6RCS0_9BACI</name>
<dbReference type="Pfam" id="PF13750">
    <property type="entry name" value="Big_3_3"/>
    <property type="match status" value="1"/>
</dbReference>
<evidence type="ECO:0000313" key="5">
    <source>
        <dbReference type="Proteomes" id="UP001084197"/>
    </source>
</evidence>
<reference evidence="4" key="1">
    <citation type="submission" date="2022-11" db="EMBL/GenBank/DDBJ databases">
        <title>WGS of Natronobacillus azotifigens 24KS-1, an anaerobic diazotrophic haloalkaliphile from soda-rich habitats.</title>
        <authorList>
            <person name="Sorokin D.Y."/>
            <person name="Merkel A.Y."/>
        </authorList>
    </citation>
    <scope>NUCLEOTIDE SEQUENCE</scope>
    <source>
        <strain evidence="4">24KS-1</strain>
    </source>
</reference>
<evidence type="ECO:0000259" key="3">
    <source>
        <dbReference type="Pfam" id="PF13750"/>
    </source>
</evidence>
<evidence type="ECO:0000259" key="2">
    <source>
        <dbReference type="Pfam" id="PF12245"/>
    </source>
</evidence>
<proteinExistence type="predicted"/>
<evidence type="ECO:0000313" key="4">
    <source>
        <dbReference type="EMBL" id="MCZ0703150.1"/>
    </source>
</evidence>
<dbReference type="Pfam" id="PF12245">
    <property type="entry name" value="Big_3_2"/>
    <property type="match status" value="1"/>
</dbReference>
<gene>
    <name evidence="4" type="ORF">OWO01_07995</name>
</gene>
<feature type="transmembrane region" description="Helical" evidence="1">
    <location>
        <begin position="1937"/>
        <end position="1957"/>
    </location>
</feature>
<evidence type="ECO:0000256" key="1">
    <source>
        <dbReference type="SAM" id="Phobius"/>
    </source>
</evidence>
<dbReference type="PANTHER" id="PTHR34677:SF3">
    <property type="entry name" value="BACTERIAL IG-LIKE DOMAIN-CONTAINING PROTEIN"/>
    <property type="match status" value="1"/>
</dbReference>
<protein>
    <submittedName>
        <fullName evidence="4">Ig-like domain-containing protein</fullName>
    </submittedName>
</protein>
<dbReference type="RefSeq" id="WP_268779921.1">
    <property type="nucleotide sequence ID" value="NZ_JAPRAT010000013.1"/>
</dbReference>
<dbReference type="InterPro" id="IPR022038">
    <property type="entry name" value="Ig-like_bact"/>
</dbReference>
<keyword evidence="1" id="KW-0472">Membrane</keyword>
<dbReference type="PANTHER" id="PTHR34677">
    <property type="match status" value="1"/>
</dbReference>
<keyword evidence="1" id="KW-0812">Transmembrane</keyword>
<accession>A0A9J6RCS0</accession>
<dbReference type="EMBL" id="JAPRAT010000013">
    <property type="protein sequence ID" value="MCZ0703150.1"/>
    <property type="molecule type" value="Genomic_DNA"/>
</dbReference>